<comment type="caution">
    <text evidence="2">The sequence shown here is derived from an EMBL/GenBank/DDBJ whole genome shotgun (WGS) entry which is preliminary data.</text>
</comment>
<name>A0A848L177_9ACTN</name>
<dbReference type="InterPro" id="IPR011576">
    <property type="entry name" value="Pyridox_Oxase_N"/>
</dbReference>
<sequence length="183" mass="20275">MEMSVVVRVGAAASAAMRRWAIRRSRHDDPTAVLAAARAIMRSRTYCVLVTHDDDGPSARVVQPHKPDDRLCVHIGTSPMTRKAQQLNVTRQASLVYLDEVSRSSATIRCVVEPVSASENRRRFMSGWSAFWPDGPESADFAVFRCVPNRIEIWDLRRGITPPPFGLASAVLERSGAEWVGST</sequence>
<evidence type="ECO:0000313" key="2">
    <source>
        <dbReference type="EMBL" id="NMO04750.1"/>
    </source>
</evidence>
<accession>A0A848L177</accession>
<dbReference type="AlphaFoldDB" id="A0A848L177"/>
<feature type="domain" description="Pyridoxamine 5'-phosphate oxidase N-terminal" evidence="1">
    <location>
        <begin position="35"/>
        <end position="154"/>
    </location>
</feature>
<dbReference type="EMBL" id="JABBNB010000040">
    <property type="protein sequence ID" value="NMO04750.1"/>
    <property type="molecule type" value="Genomic_DNA"/>
</dbReference>
<evidence type="ECO:0000259" key="1">
    <source>
        <dbReference type="Pfam" id="PF01243"/>
    </source>
</evidence>
<reference evidence="2 3" key="1">
    <citation type="submission" date="2020-04" db="EMBL/GenBank/DDBJ databases">
        <title>Gordonia sp. nov. TBRC 11910.</title>
        <authorList>
            <person name="Suriyachadkun C."/>
        </authorList>
    </citation>
    <scope>NUCLEOTIDE SEQUENCE [LARGE SCALE GENOMIC DNA]</scope>
    <source>
        <strain evidence="2 3">TBRC 11910</strain>
    </source>
</reference>
<keyword evidence="3" id="KW-1185">Reference proteome</keyword>
<dbReference type="InterPro" id="IPR012349">
    <property type="entry name" value="Split_barrel_FMN-bd"/>
</dbReference>
<dbReference type="Pfam" id="PF01243">
    <property type="entry name" value="PNPOx_N"/>
    <property type="match status" value="1"/>
</dbReference>
<organism evidence="2 3">
    <name type="scientific">Gordonia asplenii</name>
    <dbReference type="NCBI Taxonomy" id="2725283"/>
    <lineage>
        <taxon>Bacteria</taxon>
        <taxon>Bacillati</taxon>
        <taxon>Actinomycetota</taxon>
        <taxon>Actinomycetes</taxon>
        <taxon>Mycobacteriales</taxon>
        <taxon>Gordoniaceae</taxon>
        <taxon>Gordonia</taxon>
    </lineage>
</organism>
<dbReference type="Gene3D" id="2.30.110.10">
    <property type="entry name" value="Electron Transport, Fmn-binding Protein, Chain A"/>
    <property type="match status" value="1"/>
</dbReference>
<evidence type="ECO:0000313" key="3">
    <source>
        <dbReference type="Proteomes" id="UP000550729"/>
    </source>
</evidence>
<gene>
    <name evidence="2" type="ORF">HH308_26355</name>
</gene>
<dbReference type="Proteomes" id="UP000550729">
    <property type="component" value="Unassembled WGS sequence"/>
</dbReference>
<dbReference type="SUPFAM" id="SSF50475">
    <property type="entry name" value="FMN-binding split barrel"/>
    <property type="match status" value="1"/>
</dbReference>
<proteinExistence type="predicted"/>
<protein>
    <submittedName>
        <fullName evidence="2">Pyridoxamine 5'-phosphate oxidase family protein</fullName>
    </submittedName>
</protein>